<dbReference type="GO" id="GO:0004521">
    <property type="term" value="F:RNA endonuclease activity"/>
    <property type="evidence" value="ECO:0007669"/>
    <property type="project" value="TreeGrafter"/>
</dbReference>
<dbReference type="GO" id="GO:0003677">
    <property type="term" value="F:DNA binding"/>
    <property type="evidence" value="ECO:0007669"/>
    <property type="project" value="InterPro"/>
</dbReference>
<dbReference type="Pfam" id="PF02452">
    <property type="entry name" value="PemK_toxin"/>
    <property type="match status" value="1"/>
</dbReference>
<accession>A0A2D3WEP1</accession>
<reference evidence="1 2" key="1">
    <citation type="journal article" date="2017" name="Front. Microbiol.">
        <title>Comparative Genomic Analysis of the Class Epsilonproteobacteria and Proposed Reclassification to Epsilonbacteraeota (phyl. nov.).</title>
        <authorList>
            <person name="Waite D.W."/>
            <person name="Vanwonterghem I."/>
            <person name="Rinke C."/>
            <person name="Parks D.H."/>
            <person name="Zhang Y."/>
            <person name="Takai K."/>
            <person name="Sievert S.M."/>
            <person name="Simon J."/>
            <person name="Campbell B.J."/>
            <person name="Hanson T.E."/>
            <person name="Woyke T."/>
            <person name="Klotz M.G."/>
            <person name="Hugenholtz P."/>
        </authorList>
    </citation>
    <scope>NUCLEOTIDE SEQUENCE [LARGE SCALE GENOMIC DNA]</scope>
    <source>
        <strain evidence="1">UBA12443</strain>
    </source>
</reference>
<dbReference type="InterPro" id="IPR003477">
    <property type="entry name" value="PemK-like"/>
</dbReference>
<dbReference type="Proteomes" id="UP000228859">
    <property type="component" value="Unassembled WGS sequence"/>
</dbReference>
<proteinExistence type="predicted"/>
<dbReference type="RefSeq" id="WP_294895782.1">
    <property type="nucleotide sequence ID" value="NZ_DLUI01000057.1"/>
</dbReference>
<dbReference type="InterPro" id="IPR011067">
    <property type="entry name" value="Plasmid_toxin/cell-grow_inhib"/>
</dbReference>
<dbReference type="PANTHER" id="PTHR33988:SF2">
    <property type="entry name" value="ENDORIBONUCLEASE MAZF"/>
    <property type="match status" value="1"/>
</dbReference>
<evidence type="ECO:0000313" key="1">
    <source>
        <dbReference type="EMBL" id="DAB38898.1"/>
    </source>
</evidence>
<dbReference type="GO" id="GO:0016075">
    <property type="term" value="P:rRNA catabolic process"/>
    <property type="evidence" value="ECO:0007669"/>
    <property type="project" value="TreeGrafter"/>
</dbReference>
<dbReference type="GO" id="GO:0006402">
    <property type="term" value="P:mRNA catabolic process"/>
    <property type="evidence" value="ECO:0007669"/>
    <property type="project" value="TreeGrafter"/>
</dbReference>
<gene>
    <name evidence="1" type="ORF">CFH83_03620</name>
</gene>
<evidence type="ECO:0000313" key="2">
    <source>
        <dbReference type="Proteomes" id="UP000228859"/>
    </source>
</evidence>
<dbReference type="Gene3D" id="2.30.30.110">
    <property type="match status" value="1"/>
</dbReference>
<dbReference type="EMBL" id="DLUI01000057">
    <property type="protein sequence ID" value="DAB38898.1"/>
    <property type="molecule type" value="Genomic_DNA"/>
</dbReference>
<dbReference type="AlphaFoldDB" id="A0A2D3WEP1"/>
<comment type="caution">
    <text evidence="1">The sequence shown here is derived from an EMBL/GenBank/DDBJ whole genome shotgun (WGS) entry which is preliminary data.</text>
</comment>
<name>A0A2D3WEP1_9BACT</name>
<dbReference type="PANTHER" id="PTHR33988">
    <property type="entry name" value="ENDORIBONUCLEASE MAZF-RELATED"/>
    <property type="match status" value="1"/>
</dbReference>
<protein>
    <submittedName>
        <fullName evidence="1">MazF family transcriptional regulator</fullName>
    </submittedName>
</protein>
<sequence>MSTIRRGEIYLVNFGKKYNSEFGKIRPALIIQNDIANRNIDLVAFKGITVIPLTTQLSGGDIRVMIKKRDALEQNSEICINELCTLDLSRIDETKKCTVLTLKEIEEVEMKLKRHLGVM</sequence>
<dbReference type="SUPFAM" id="SSF50118">
    <property type="entry name" value="Cell growth inhibitor/plasmid maintenance toxic component"/>
    <property type="match status" value="1"/>
</dbReference>
<organism evidence="1 2">
    <name type="scientific">Sulfuricurvum kujiense</name>
    <dbReference type="NCBI Taxonomy" id="148813"/>
    <lineage>
        <taxon>Bacteria</taxon>
        <taxon>Pseudomonadati</taxon>
        <taxon>Campylobacterota</taxon>
        <taxon>Epsilonproteobacteria</taxon>
        <taxon>Campylobacterales</taxon>
        <taxon>Sulfurimonadaceae</taxon>
        <taxon>Sulfuricurvum</taxon>
    </lineage>
</organism>